<keyword evidence="11" id="KW-0496">Mitochondrion</keyword>
<keyword evidence="17" id="KW-1185">Reference proteome</keyword>
<keyword evidence="8" id="KW-0106">Calcium</keyword>
<accession>A0ABM5J892</accession>
<dbReference type="Pfam" id="PF13202">
    <property type="entry name" value="EF-hand_5"/>
    <property type="match status" value="1"/>
</dbReference>
<evidence type="ECO:0000256" key="11">
    <source>
        <dbReference type="ARBA" id="ARBA00023128"/>
    </source>
</evidence>
<evidence type="ECO:0000256" key="5">
    <source>
        <dbReference type="ARBA" id="ARBA00022723"/>
    </source>
</evidence>
<keyword evidence="14" id="KW-0732">Signal</keyword>
<protein>
    <recommendedName>
        <fullName evidence="15">EF-hand domain-containing protein</fullName>
    </recommendedName>
</protein>
<evidence type="ECO:0000256" key="13">
    <source>
        <dbReference type="ARBA" id="ARBA00038333"/>
    </source>
</evidence>
<dbReference type="PROSITE" id="PS50222">
    <property type="entry name" value="EF_HAND_2"/>
    <property type="match status" value="2"/>
</dbReference>
<reference evidence="16" key="2">
    <citation type="submission" date="2025-05" db="UniProtKB">
        <authorList>
            <consortium name="EnsemblMetazoa"/>
        </authorList>
    </citation>
    <scope>IDENTIFICATION</scope>
</reference>
<evidence type="ECO:0000256" key="9">
    <source>
        <dbReference type="ARBA" id="ARBA00022946"/>
    </source>
</evidence>
<evidence type="ECO:0000256" key="2">
    <source>
        <dbReference type="ARBA" id="ARBA00004569"/>
    </source>
</evidence>
<evidence type="ECO:0000256" key="10">
    <source>
        <dbReference type="ARBA" id="ARBA00023065"/>
    </source>
</evidence>
<keyword evidence="10" id="KW-0406">Ion transport</keyword>
<dbReference type="GeneID" id="108045888"/>
<dbReference type="RefSeq" id="XP_044315053.1">
    <property type="nucleotide sequence ID" value="XM_044459118.1"/>
</dbReference>
<keyword evidence="6" id="KW-0677">Repeat</keyword>
<keyword evidence="7" id="KW-0999">Mitochondrion inner membrane</keyword>
<dbReference type="EnsemblMetazoa" id="XM_044459118.1">
    <property type="protein sequence ID" value="XP_044315053.1"/>
    <property type="gene ID" value="LOC108045888"/>
</dbReference>
<dbReference type="PANTHER" id="PTHR12294">
    <property type="entry name" value="EF HAND DOMAIN FAMILY A1,A2-RELATED"/>
    <property type="match status" value="1"/>
</dbReference>
<name>A0ABM5J892_DRORH</name>
<feature type="domain" description="EF-hand" evidence="15">
    <location>
        <begin position="179"/>
        <end position="214"/>
    </location>
</feature>
<dbReference type="InterPro" id="IPR018247">
    <property type="entry name" value="EF_Hand_1_Ca_BS"/>
</dbReference>
<comment type="similarity">
    <text evidence="13">Belongs to the MICU1 family. MICU1 subfamily.</text>
</comment>
<evidence type="ECO:0000256" key="8">
    <source>
        <dbReference type="ARBA" id="ARBA00022837"/>
    </source>
</evidence>
<feature type="signal peptide" evidence="14">
    <location>
        <begin position="1"/>
        <end position="17"/>
    </location>
</feature>
<evidence type="ECO:0000256" key="1">
    <source>
        <dbReference type="ARBA" id="ARBA00004273"/>
    </source>
</evidence>
<evidence type="ECO:0000256" key="4">
    <source>
        <dbReference type="ARBA" id="ARBA00022568"/>
    </source>
</evidence>
<dbReference type="CDD" id="cd15900">
    <property type="entry name" value="EFh_MICU"/>
    <property type="match status" value="1"/>
</dbReference>
<dbReference type="SUPFAM" id="SSF47473">
    <property type="entry name" value="EF-hand"/>
    <property type="match status" value="2"/>
</dbReference>
<feature type="domain" description="EF-hand" evidence="15">
    <location>
        <begin position="354"/>
        <end position="389"/>
    </location>
</feature>
<evidence type="ECO:0000256" key="6">
    <source>
        <dbReference type="ARBA" id="ARBA00022737"/>
    </source>
</evidence>
<evidence type="ECO:0000313" key="17">
    <source>
        <dbReference type="Proteomes" id="UP001652680"/>
    </source>
</evidence>
<dbReference type="Proteomes" id="UP001652680">
    <property type="component" value="Unassembled WGS sequence"/>
</dbReference>
<dbReference type="Pfam" id="PF13833">
    <property type="entry name" value="EF-hand_8"/>
    <property type="match status" value="1"/>
</dbReference>
<keyword evidence="5" id="KW-0479">Metal-binding</keyword>
<dbReference type="PROSITE" id="PS00018">
    <property type="entry name" value="EF_HAND_1"/>
    <property type="match status" value="2"/>
</dbReference>
<comment type="subcellular location">
    <subcellularLocation>
        <location evidence="1">Mitochondrion inner membrane</location>
    </subcellularLocation>
    <subcellularLocation>
        <location evidence="2">Mitochondrion intermembrane space</location>
    </subcellularLocation>
</comment>
<evidence type="ECO:0000313" key="16">
    <source>
        <dbReference type="EnsemblMetazoa" id="XP_044315053.1"/>
    </source>
</evidence>
<keyword evidence="9" id="KW-0809">Transit peptide</keyword>
<reference evidence="17" key="1">
    <citation type="journal article" date="2021" name="Elife">
        <title>Highly contiguous assemblies of 101 drosophilid genomes.</title>
        <authorList>
            <person name="Kim B.Y."/>
            <person name="Wang J.R."/>
            <person name="Miller D.E."/>
            <person name="Barmina O."/>
            <person name="Delaney E."/>
            <person name="Thompson A."/>
            <person name="Comeault A.A."/>
            <person name="Peede D."/>
            <person name="D'Agostino E.R."/>
            <person name="Pelaez J."/>
            <person name="Aguilar J.M."/>
            <person name="Haji D."/>
            <person name="Matsunaga T."/>
            <person name="Armstrong E.E."/>
            <person name="Zych M."/>
            <person name="Ogawa Y."/>
            <person name="Stamenkovic-Radak M."/>
            <person name="Jelic M."/>
            <person name="Veselinovic M.S."/>
            <person name="Tanaskovic M."/>
            <person name="Eric P."/>
            <person name="Gao J.J."/>
            <person name="Katoh T.K."/>
            <person name="Toda M.J."/>
            <person name="Watabe H."/>
            <person name="Watada M."/>
            <person name="Davis J.S."/>
            <person name="Moyle L.C."/>
            <person name="Manoli G."/>
            <person name="Bertolini E."/>
            <person name="Kostal V."/>
            <person name="Hawley R.S."/>
            <person name="Takahashi A."/>
            <person name="Jones C.D."/>
            <person name="Price D.K."/>
            <person name="Whiteman N."/>
            <person name="Kopp A."/>
            <person name="Matute D.R."/>
            <person name="Petrov D.A."/>
        </authorList>
    </citation>
    <scope>NUCLEOTIDE SEQUENCE [LARGE SCALE GENOMIC DNA]</scope>
</reference>
<dbReference type="PANTHER" id="PTHR12294:SF1">
    <property type="entry name" value="CALCIUM UPTAKE PROTEIN 1, MITOCHONDRIAL"/>
    <property type="match status" value="1"/>
</dbReference>
<evidence type="ECO:0000259" key="15">
    <source>
        <dbReference type="PROSITE" id="PS50222"/>
    </source>
</evidence>
<evidence type="ECO:0000256" key="7">
    <source>
        <dbReference type="ARBA" id="ARBA00022792"/>
    </source>
</evidence>
<dbReference type="Gene3D" id="1.10.238.10">
    <property type="entry name" value="EF-hand"/>
    <property type="match status" value="1"/>
</dbReference>
<keyword evidence="4" id="KW-0109">Calcium transport</keyword>
<keyword evidence="12" id="KW-0472">Membrane</keyword>
<keyword evidence="3" id="KW-0813">Transport</keyword>
<dbReference type="InterPro" id="IPR011992">
    <property type="entry name" value="EF-hand-dom_pair"/>
</dbReference>
<sequence>MTRFLPLIFLWARSTSGIFSHFLSEKNKENWTSREGVGPWPLVLHAFSDNEIKKYKTFANKKQSHHRASFRDYTIRQYENRLRLYAHPLKIFRYFATIKMKNKSGKYELYMTPSDFLRSIQPGAKQPEKLGLDKFQILDEKAASKWQPSVREDSIFLKFEKRGLLTYSDYVLLTILLTIPERSIRIGFKLFDLNGDGNVSIEELEHVLMVITQGEASMRSSHLKSHLFGPRLNKMLSINDFLEFLNELHTEIHKQQFQNLLKESRSVISEVDFAKVVLGFTSSRSQRRETLQRVKKKYSQMNRGISQEEFLAFFRFVQDVNTMDNALAFFYFTGADISRKTLRHISHVVSGVKLSEHLTDVIFSIFDHDSDNIIQRKEFNDMRRQWMHPVPVRRNLRLSSAIRIVCKCTWKTLPSWKSPEFLNFW</sequence>
<dbReference type="InterPro" id="IPR002048">
    <property type="entry name" value="EF_hand_dom"/>
</dbReference>
<organism evidence="16 17">
    <name type="scientific">Drosophila rhopaloa</name>
    <name type="common">Fruit fly</name>
    <dbReference type="NCBI Taxonomy" id="1041015"/>
    <lineage>
        <taxon>Eukaryota</taxon>
        <taxon>Metazoa</taxon>
        <taxon>Ecdysozoa</taxon>
        <taxon>Arthropoda</taxon>
        <taxon>Hexapoda</taxon>
        <taxon>Insecta</taxon>
        <taxon>Pterygota</taxon>
        <taxon>Neoptera</taxon>
        <taxon>Endopterygota</taxon>
        <taxon>Diptera</taxon>
        <taxon>Brachycera</taxon>
        <taxon>Muscomorpha</taxon>
        <taxon>Ephydroidea</taxon>
        <taxon>Drosophilidae</taxon>
        <taxon>Drosophila</taxon>
        <taxon>Sophophora</taxon>
    </lineage>
</organism>
<evidence type="ECO:0000256" key="14">
    <source>
        <dbReference type="SAM" id="SignalP"/>
    </source>
</evidence>
<feature type="chain" id="PRO_5045745959" description="EF-hand domain-containing protein" evidence="14">
    <location>
        <begin position="18"/>
        <end position="425"/>
    </location>
</feature>
<dbReference type="InterPro" id="IPR039800">
    <property type="entry name" value="MICU1/2/3"/>
</dbReference>
<evidence type="ECO:0000256" key="3">
    <source>
        <dbReference type="ARBA" id="ARBA00022448"/>
    </source>
</evidence>
<proteinExistence type="inferred from homology"/>
<evidence type="ECO:0000256" key="12">
    <source>
        <dbReference type="ARBA" id="ARBA00023136"/>
    </source>
</evidence>